<dbReference type="GO" id="GO:0009279">
    <property type="term" value="C:cell outer membrane"/>
    <property type="evidence" value="ECO:0007669"/>
    <property type="project" value="UniProtKB-SubCell"/>
</dbReference>
<comment type="similarity">
    <text evidence="2 10 11">Belongs to the TonB-dependent receptor family.</text>
</comment>
<keyword evidence="3 10" id="KW-0813">Transport</keyword>
<dbReference type="RefSeq" id="WP_215583467.1">
    <property type="nucleotide sequence ID" value="NZ_CP073754.1"/>
</dbReference>
<evidence type="ECO:0000256" key="10">
    <source>
        <dbReference type="PROSITE-ProRule" id="PRU01360"/>
    </source>
</evidence>
<evidence type="ECO:0000313" key="15">
    <source>
        <dbReference type="Proteomes" id="UP000676649"/>
    </source>
</evidence>
<dbReference type="SUPFAM" id="SSF56935">
    <property type="entry name" value="Porins"/>
    <property type="match status" value="1"/>
</dbReference>
<dbReference type="PROSITE" id="PS52016">
    <property type="entry name" value="TONB_DEPENDENT_REC_3"/>
    <property type="match status" value="1"/>
</dbReference>
<name>A0A975MPZ9_9GAMM</name>
<keyword evidence="15" id="KW-1185">Reference proteome</keyword>
<dbReference type="EMBL" id="CP073754">
    <property type="protein sequence ID" value="QWF71685.1"/>
    <property type="molecule type" value="Genomic_DNA"/>
</dbReference>
<dbReference type="InterPro" id="IPR012910">
    <property type="entry name" value="Plug_dom"/>
</dbReference>
<protein>
    <submittedName>
        <fullName evidence="14">TonB-dependent siderophore receptor</fullName>
    </submittedName>
</protein>
<dbReference type="GO" id="GO:0015891">
    <property type="term" value="P:siderophore transport"/>
    <property type="evidence" value="ECO:0007669"/>
    <property type="project" value="InterPro"/>
</dbReference>
<evidence type="ECO:0000256" key="11">
    <source>
        <dbReference type="RuleBase" id="RU003357"/>
    </source>
</evidence>
<dbReference type="PANTHER" id="PTHR32552">
    <property type="entry name" value="FERRICHROME IRON RECEPTOR-RELATED"/>
    <property type="match status" value="1"/>
</dbReference>
<evidence type="ECO:0000256" key="4">
    <source>
        <dbReference type="ARBA" id="ARBA00022452"/>
    </source>
</evidence>
<dbReference type="Pfam" id="PF00593">
    <property type="entry name" value="TonB_dep_Rec_b-barrel"/>
    <property type="match status" value="1"/>
</dbReference>
<comment type="subcellular location">
    <subcellularLocation>
        <location evidence="1 10">Cell outer membrane</location>
        <topology evidence="1 10">Multi-pass membrane protein</topology>
    </subcellularLocation>
</comment>
<evidence type="ECO:0000256" key="7">
    <source>
        <dbReference type="ARBA" id="ARBA00023136"/>
    </source>
</evidence>
<keyword evidence="9 10" id="KW-0998">Cell outer membrane</keyword>
<proteinExistence type="inferred from homology"/>
<evidence type="ECO:0000256" key="3">
    <source>
        <dbReference type="ARBA" id="ARBA00022448"/>
    </source>
</evidence>
<dbReference type="NCBIfam" id="TIGR01783">
    <property type="entry name" value="TonB-siderophor"/>
    <property type="match status" value="1"/>
</dbReference>
<sequence>MLINSYPHSKNRHVDADHPPAKYIGATVFGIAASGWFSSATQADDTVLPEVNVEESSGTAESNNLRKLNLDLYSAPVQDIPQAIDVIDKEQIQSQSITRLQDALRNVPGITLNSGEGGAHGDNVNLRGLVVQNGFFMDGLRDPGNYTRDSFNLESVDVIKGSSSVQFGYGSTAGIVNQESKLPINTTLNSFALKGGTNALARGTGDFNAVINSGTAVRLAVMGERSNVADRDVVLNQRFGFAPSISFGMDGPSRLTLSYLHQEENNIPDYGIPFLWGAPAPVSRSNYYGLANYDHTQTTTDVVTASFEHSFSSKFKLSNTFRYGNYGFNYQVTAPTLANDFTVVPLPGTPLDQIMVYRDRPSSSGTTTLLADRLNLSSSFNTGGFKHDLATGLGLSRETMNTYRYDDQVNDLTPTSLLNPNPQQIISGAQPLVGQPGSRGDDINVYALDTLHLTEQWDVVGGVNFDHFISKFYESTSGNGYTETNSLFSPRAALVFKPVETQSYYFSYGTSYNPAIQYLTLAPSHTALTPQKTTNLELGGKLSLLDGRLSLNAALFQIEADNVRVADPDDPTLQAVSFGERSRGVELTLNGRISQNWEINTGYTHLNALIVNGINADTGLSEAGNKVPNVASDTYNLWTTYALLDELKLGSGVYVYGPRFASPDNSAQMAGYALWNMMMSYQVSRNVNLQLNLDNVLNKYYLQSAYYSSASESHAVPGPGRTGMLTVNVTF</sequence>
<dbReference type="Gene3D" id="2.170.130.10">
    <property type="entry name" value="TonB-dependent receptor, plug domain"/>
    <property type="match status" value="1"/>
</dbReference>
<dbReference type="AlphaFoldDB" id="A0A975MPZ9"/>
<dbReference type="KEGG" id="mpad:KEF85_04195"/>
<dbReference type="InterPro" id="IPR010105">
    <property type="entry name" value="TonB_sidphr_rcpt"/>
</dbReference>
<dbReference type="Proteomes" id="UP000676649">
    <property type="component" value="Chromosome"/>
</dbReference>
<keyword evidence="6 11" id="KW-0798">TonB box</keyword>
<keyword evidence="8 14" id="KW-0675">Receptor</keyword>
<evidence type="ECO:0000256" key="8">
    <source>
        <dbReference type="ARBA" id="ARBA00023170"/>
    </source>
</evidence>
<dbReference type="GO" id="GO:0038023">
    <property type="term" value="F:signaling receptor activity"/>
    <property type="evidence" value="ECO:0007669"/>
    <property type="project" value="InterPro"/>
</dbReference>
<organism evidence="14 15">
    <name type="scientific">Methylomonas paludis</name>
    <dbReference type="NCBI Taxonomy" id="1173101"/>
    <lineage>
        <taxon>Bacteria</taxon>
        <taxon>Pseudomonadati</taxon>
        <taxon>Pseudomonadota</taxon>
        <taxon>Gammaproteobacteria</taxon>
        <taxon>Methylococcales</taxon>
        <taxon>Methylococcaceae</taxon>
        <taxon>Methylomonas</taxon>
    </lineage>
</organism>
<keyword evidence="7 10" id="KW-0472">Membrane</keyword>
<evidence type="ECO:0000256" key="9">
    <source>
        <dbReference type="ARBA" id="ARBA00023237"/>
    </source>
</evidence>
<dbReference type="InterPro" id="IPR039426">
    <property type="entry name" value="TonB-dep_rcpt-like"/>
</dbReference>
<dbReference type="InterPro" id="IPR037066">
    <property type="entry name" value="Plug_dom_sf"/>
</dbReference>
<gene>
    <name evidence="14" type="ORF">KEF85_04195</name>
</gene>
<reference evidence="14" key="1">
    <citation type="submission" date="2021-04" db="EMBL/GenBank/DDBJ databases">
        <title>Draft genome sequence data of methanotrophic Methylovulum sp. strain S1L and Methylomonas sp. strain S2AM isolated from boreal lake water columns.</title>
        <authorList>
            <person name="Rissanen A.J."/>
            <person name="Mangayil R."/>
            <person name="Svenning M.M."/>
            <person name="Khanongnuch R."/>
        </authorList>
    </citation>
    <scope>NUCLEOTIDE SEQUENCE</scope>
    <source>
        <strain evidence="14">S2AM</strain>
    </source>
</reference>
<keyword evidence="4 10" id="KW-1134">Transmembrane beta strand</keyword>
<dbReference type="GO" id="GO:0015344">
    <property type="term" value="F:siderophore uptake transmembrane transporter activity"/>
    <property type="evidence" value="ECO:0007669"/>
    <property type="project" value="TreeGrafter"/>
</dbReference>
<evidence type="ECO:0000256" key="6">
    <source>
        <dbReference type="ARBA" id="ARBA00023077"/>
    </source>
</evidence>
<evidence type="ECO:0000256" key="5">
    <source>
        <dbReference type="ARBA" id="ARBA00022692"/>
    </source>
</evidence>
<accession>A0A975MPZ9</accession>
<evidence type="ECO:0000259" key="12">
    <source>
        <dbReference type="Pfam" id="PF00593"/>
    </source>
</evidence>
<feature type="domain" description="TonB-dependent receptor plug" evidence="13">
    <location>
        <begin position="77"/>
        <end position="175"/>
    </location>
</feature>
<dbReference type="InterPro" id="IPR000531">
    <property type="entry name" value="Beta-barrel_TonB"/>
</dbReference>
<keyword evidence="5 10" id="KW-0812">Transmembrane</keyword>
<dbReference type="InterPro" id="IPR036942">
    <property type="entry name" value="Beta-barrel_TonB_sf"/>
</dbReference>
<evidence type="ECO:0000256" key="2">
    <source>
        <dbReference type="ARBA" id="ARBA00009810"/>
    </source>
</evidence>
<feature type="domain" description="TonB-dependent receptor-like beta-barrel" evidence="12">
    <location>
        <begin position="254"/>
        <end position="696"/>
    </location>
</feature>
<dbReference type="Pfam" id="PF07715">
    <property type="entry name" value="Plug"/>
    <property type="match status" value="1"/>
</dbReference>
<evidence type="ECO:0000256" key="1">
    <source>
        <dbReference type="ARBA" id="ARBA00004571"/>
    </source>
</evidence>
<dbReference type="Gene3D" id="2.40.170.20">
    <property type="entry name" value="TonB-dependent receptor, beta-barrel domain"/>
    <property type="match status" value="1"/>
</dbReference>
<dbReference type="CDD" id="cd01347">
    <property type="entry name" value="ligand_gated_channel"/>
    <property type="match status" value="1"/>
</dbReference>
<evidence type="ECO:0000313" key="14">
    <source>
        <dbReference type="EMBL" id="QWF71685.1"/>
    </source>
</evidence>
<dbReference type="PANTHER" id="PTHR32552:SF83">
    <property type="entry name" value="BLR3904 PROTEIN"/>
    <property type="match status" value="1"/>
</dbReference>
<evidence type="ECO:0000259" key="13">
    <source>
        <dbReference type="Pfam" id="PF07715"/>
    </source>
</evidence>